<feature type="disulfide bond" evidence="6">
    <location>
        <begin position="74"/>
        <end position="100"/>
    </location>
</feature>
<keyword evidence="3" id="KW-0964">Secreted</keyword>
<organism evidence="9 10">
    <name type="scientific">Cavia porcellus</name>
    <name type="common">Guinea pig</name>
    <dbReference type="NCBI Taxonomy" id="10141"/>
    <lineage>
        <taxon>Eukaryota</taxon>
        <taxon>Metazoa</taxon>
        <taxon>Chordata</taxon>
        <taxon>Craniata</taxon>
        <taxon>Vertebrata</taxon>
        <taxon>Euteleostomi</taxon>
        <taxon>Mammalia</taxon>
        <taxon>Eutheria</taxon>
        <taxon>Euarchontoglires</taxon>
        <taxon>Glires</taxon>
        <taxon>Rodentia</taxon>
        <taxon>Hystricomorpha</taxon>
        <taxon>Caviidae</taxon>
        <taxon>Cavia</taxon>
    </lineage>
</organism>
<evidence type="ECO:0000256" key="7">
    <source>
        <dbReference type="SAM" id="SignalP"/>
    </source>
</evidence>
<dbReference type="STRING" id="10141.ENSCPOP00000016327"/>
<comment type="subcellular location">
    <subcellularLocation>
        <location evidence="1">Secreted</location>
    </subcellularLocation>
</comment>
<feature type="disulfide bond" evidence="6">
    <location>
        <begin position="88"/>
        <end position="115"/>
    </location>
</feature>
<dbReference type="GO" id="GO:0008201">
    <property type="term" value="F:heparin binding"/>
    <property type="evidence" value="ECO:0007669"/>
    <property type="project" value="Ensembl"/>
</dbReference>
<comment type="caution">
    <text evidence="6">Lacks conserved residue(s) required for the propagation of feature annotation.</text>
</comment>
<comment type="similarity">
    <text evidence="2">Belongs to the seminal plasma protein family.</text>
</comment>
<dbReference type="GeneTree" id="ENSGT00940000163805"/>
<dbReference type="PANTHER" id="PTHR22918">
    <property type="entry name" value="SEMINAL PLASMA PROTEIN"/>
    <property type="match status" value="1"/>
</dbReference>
<dbReference type="InterPro" id="IPR036943">
    <property type="entry name" value="FN_type2_sf"/>
</dbReference>
<evidence type="ECO:0000313" key="9">
    <source>
        <dbReference type="Ensembl" id="ENSCPOP00000016327.2"/>
    </source>
</evidence>
<dbReference type="Pfam" id="PF00040">
    <property type="entry name" value="fn2"/>
    <property type="match status" value="2"/>
</dbReference>
<evidence type="ECO:0000256" key="1">
    <source>
        <dbReference type="ARBA" id="ARBA00004613"/>
    </source>
</evidence>
<keyword evidence="5 6" id="KW-1015">Disulfide bond</keyword>
<dbReference type="PRINTS" id="PR00013">
    <property type="entry name" value="FNTYPEII"/>
</dbReference>
<evidence type="ECO:0000256" key="5">
    <source>
        <dbReference type="ARBA" id="ARBA00023157"/>
    </source>
</evidence>
<dbReference type="AlphaFoldDB" id="H0W043"/>
<sequence length="118" mass="13735">MEVMRHLVGWVTLAVYICGLNAGISTERCIFPFTYGDTVYYSCISMNSDFAWCSLDSTFQGRWRYCTATDPPPCSFPFKFRGEMFYNCIKTGYVLNRTWCSLTDDYSKDKKWKQCSPL</sequence>
<dbReference type="InterPro" id="IPR051666">
    <property type="entry name" value="SP_Capacitation_Regulator"/>
</dbReference>
<protein>
    <recommendedName>
        <fullName evidence="8">Fibronectin type-II domain-containing protein</fullName>
    </recommendedName>
</protein>
<dbReference type="Bgee" id="ENSCPOG00000024582">
    <property type="expression patterns" value="Expressed in adult mammalian kidney"/>
</dbReference>
<dbReference type="InterPro" id="IPR013806">
    <property type="entry name" value="Kringle-like"/>
</dbReference>
<keyword evidence="4" id="KW-0677">Repeat</keyword>
<name>H0W043_CAVPO</name>
<evidence type="ECO:0000256" key="6">
    <source>
        <dbReference type="PROSITE-ProRule" id="PRU00479"/>
    </source>
</evidence>
<dbReference type="Ensembl" id="ENSCPOT00000020673.2">
    <property type="protein sequence ID" value="ENSCPOP00000016327.2"/>
    <property type="gene ID" value="ENSCPOG00000024582.2"/>
</dbReference>
<feature type="domain" description="Fibronectin type-II" evidence="8">
    <location>
        <begin position="24"/>
        <end position="68"/>
    </location>
</feature>
<dbReference type="EMBL" id="AAKN02056253">
    <property type="status" value="NOT_ANNOTATED_CDS"/>
    <property type="molecule type" value="Genomic_DNA"/>
</dbReference>
<dbReference type="GO" id="GO:0009986">
    <property type="term" value="C:cell surface"/>
    <property type="evidence" value="ECO:0007669"/>
    <property type="project" value="TreeGrafter"/>
</dbReference>
<reference evidence="9" key="3">
    <citation type="submission" date="2025-09" db="UniProtKB">
        <authorList>
            <consortium name="Ensembl"/>
        </authorList>
    </citation>
    <scope>IDENTIFICATION</scope>
    <source>
        <strain evidence="9">2N</strain>
    </source>
</reference>
<dbReference type="OMA" id="FQGRWRY"/>
<dbReference type="SUPFAM" id="SSF57440">
    <property type="entry name" value="Kringle-like"/>
    <property type="match status" value="2"/>
</dbReference>
<dbReference type="Gene3D" id="2.10.10.10">
    <property type="entry name" value="Fibronectin, type II, collagen-binding"/>
    <property type="match status" value="2"/>
</dbReference>
<dbReference type="GO" id="GO:0048240">
    <property type="term" value="P:sperm capacitation"/>
    <property type="evidence" value="ECO:0007669"/>
    <property type="project" value="TreeGrafter"/>
</dbReference>
<dbReference type="FunCoup" id="H0W043">
    <property type="interactions" value="7"/>
</dbReference>
<evidence type="ECO:0000256" key="2">
    <source>
        <dbReference type="ARBA" id="ARBA00010011"/>
    </source>
</evidence>
<accession>H0W043</accession>
<dbReference type="HOGENOM" id="CLU_3177744_0_0_1"/>
<evidence type="ECO:0000259" key="8">
    <source>
        <dbReference type="PROSITE" id="PS51092"/>
    </source>
</evidence>
<dbReference type="VEuPathDB" id="HostDB:ENSCPOG00000024582"/>
<feature type="chain" id="PRO_5046174744" description="Fibronectin type-II domain-containing protein" evidence="7">
    <location>
        <begin position="23"/>
        <end position="118"/>
    </location>
</feature>
<evidence type="ECO:0000256" key="4">
    <source>
        <dbReference type="ARBA" id="ARBA00022737"/>
    </source>
</evidence>
<dbReference type="GO" id="GO:0005576">
    <property type="term" value="C:extracellular region"/>
    <property type="evidence" value="ECO:0007669"/>
    <property type="project" value="UniProtKB-SubCell"/>
</dbReference>
<dbReference type="Proteomes" id="UP000005447">
    <property type="component" value="Unassembled WGS sequence"/>
</dbReference>
<dbReference type="InParanoid" id="H0W043"/>
<reference evidence="9" key="2">
    <citation type="submission" date="2025-08" db="UniProtKB">
        <authorList>
            <consortium name="Ensembl"/>
        </authorList>
    </citation>
    <scope>IDENTIFICATION</scope>
    <source>
        <strain evidence="9">2N</strain>
    </source>
</reference>
<evidence type="ECO:0000256" key="3">
    <source>
        <dbReference type="ARBA" id="ARBA00022525"/>
    </source>
</evidence>
<dbReference type="SMART" id="SM00059">
    <property type="entry name" value="FN2"/>
    <property type="match status" value="2"/>
</dbReference>
<proteinExistence type="inferred from homology"/>
<keyword evidence="7" id="KW-0732">Signal</keyword>
<feature type="domain" description="Fibronectin type-II" evidence="8">
    <location>
        <begin position="69"/>
        <end position="117"/>
    </location>
</feature>
<dbReference type="CDD" id="cd00062">
    <property type="entry name" value="FN2"/>
    <property type="match status" value="1"/>
</dbReference>
<reference evidence="10" key="1">
    <citation type="journal article" date="2011" name="Nature">
        <title>A high-resolution map of human evolutionary constraint using 29 mammals.</title>
        <authorList>
            <person name="Lindblad-Toh K."/>
            <person name="Garber M."/>
            <person name="Zuk O."/>
            <person name="Lin M.F."/>
            <person name="Parker B.J."/>
            <person name="Washietl S."/>
            <person name="Kheradpour P."/>
            <person name="Ernst J."/>
            <person name="Jordan G."/>
            <person name="Mauceli E."/>
            <person name="Ward L.D."/>
            <person name="Lowe C.B."/>
            <person name="Holloway A.K."/>
            <person name="Clamp M."/>
            <person name="Gnerre S."/>
            <person name="Alfoldi J."/>
            <person name="Beal K."/>
            <person name="Chang J."/>
            <person name="Clawson H."/>
            <person name="Cuff J."/>
            <person name="Di Palma F."/>
            <person name="Fitzgerald S."/>
            <person name="Flicek P."/>
            <person name="Guttman M."/>
            <person name="Hubisz M.J."/>
            <person name="Jaffe D.B."/>
            <person name="Jungreis I."/>
            <person name="Kent W.J."/>
            <person name="Kostka D."/>
            <person name="Lara M."/>
            <person name="Martins A.L."/>
            <person name="Massingham T."/>
            <person name="Moltke I."/>
            <person name="Raney B.J."/>
            <person name="Rasmussen M.D."/>
            <person name="Robinson J."/>
            <person name="Stark A."/>
            <person name="Vilella A.J."/>
            <person name="Wen J."/>
            <person name="Xie X."/>
            <person name="Zody M.C."/>
            <person name="Baldwin J."/>
            <person name="Bloom T."/>
            <person name="Chin C.W."/>
            <person name="Heiman D."/>
            <person name="Nicol R."/>
            <person name="Nusbaum C."/>
            <person name="Young S."/>
            <person name="Wilkinson J."/>
            <person name="Worley K.C."/>
            <person name="Kovar C.L."/>
            <person name="Muzny D.M."/>
            <person name="Gibbs R.A."/>
            <person name="Cree A."/>
            <person name="Dihn H.H."/>
            <person name="Fowler G."/>
            <person name="Jhangiani S."/>
            <person name="Joshi V."/>
            <person name="Lee S."/>
            <person name="Lewis L.R."/>
            <person name="Nazareth L.V."/>
            <person name="Okwuonu G."/>
            <person name="Santibanez J."/>
            <person name="Warren W.C."/>
            <person name="Mardis E.R."/>
            <person name="Weinstock G.M."/>
            <person name="Wilson R.K."/>
            <person name="Delehaunty K."/>
            <person name="Dooling D."/>
            <person name="Fronik C."/>
            <person name="Fulton L."/>
            <person name="Fulton B."/>
            <person name="Graves T."/>
            <person name="Minx P."/>
            <person name="Sodergren E."/>
            <person name="Birney E."/>
            <person name="Margulies E.H."/>
            <person name="Herrero J."/>
            <person name="Green E.D."/>
            <person name="Haussler D."/>
            <person name="Siepel A."/>
            <person name="Goldman N."/>
            <person name="Pollard K.S."/>
            <person name="Pedersen J.S."/>
            <person name="Lander E.S."/>
            <person name="Kellis M."/>
        </authorList>
    </citation>
    <scope>NUCLEOTIDE SEQUENCE [LARGE SCALE GENOMIC DNA]</scope>
    <source>
        <strain evidence="10">2N</strain>
    </source>
</reference>
<keyword evidence="10" id="KW-1185">Reference proteome</keyword>
<feature type="signal peptide" evidence="7">
    <location>
        <begin position="1"/>
        <end position="22"/>
    </location>
</feature>
<evidence type="ECO:0000313" key="10">
    <source>
        <dbReference type="Proteomes" id="UP000005447"/>
    </source>
</evidence>
<dbReference type="InterPro" id="IPR000562">
    <property type="entry name" value="FN_type2_dom"/>
</dbReference>
<dbReference type="PROSITE" id="PS51092">
    <property type="entry name" value="FN2_2"/>
    <property type="match status" value="2"/>
</dbReference>
<dbReference type="PANTHER" id="PTHR22918:SF5">
    <property type="entry name" value="BINDER OF SPERM PROTEIN HOMOLOG 2"/>
    <property type="match status" value="1"/>
</dbReference>